<dbReference type="InterPro" id="IPR012337">
    <property type="entry name" value="RNaseH-like_sf"/>
</dbReference>
<evidence type="ECO:0000313" key="3">
    <source>
        <dbReference type="Proteomes" id="UP001418222"/>
    </source>
</evidence>
<dbReference type="Proteomes" id="UP001418222">
    <property type="component" value="Unassembled WGS sequence"/>
</dbReference>
<feature type="domain" description="RNase H type-1" evidence="1">
    <location>
        <begin position="41"/>
        <end position="163"/>
    </location>
</feature>
<dbReference type="GO" id="GO:0003676">
    <property type="term" value="F:nucleic acid binding"/>
    <property type="evidence" value="ECO:0007669"/>
    <property type="project" value="InterPro"/>
</dbReference>
<proteinExistence type="predicted"/>
<protein>
    <recommendedName>
        <fullName evidence="1">RNase H type-1 domain-containing protein</fullName>
    </recommendedName>
</protein>
<sequence length="170" mass="19173">MENINCSTVFPSTRYWGTNRPDRPSLSIFWCPPPLDWIKINVDGVVFPNNCAGIGVVVRNHRGDVQLVVGSGFLHWDPGQVELAALRSLRRLLSPDMLAAKCVIIEGDCKNVLEFCRTSMHRATWSDANFMAEDLSFLAELNQVMFRHIPREANRLADFCAKFGSTNDFV</sequence>
<dbReference type="CDD" id="cd06222">
    <property type="entry name" value="RNase_H_like"/>
    <property type="match status" value="1"/>
</dbReference>
<dbReference type="InterPro" id="IPR053151">
    <property type="entry name" value="RNase_H-like"/>
</dbReference>
<dbReference type="Gene3D" id="3.30.420.10">
    <property type="entry name" value="Ribonuclease H-like superfamily/Ribonuclease H"/>
    <property type="match status" value="1"/>
</dbReference>
<dbReference type="EMBL" id="JBBWWQ010000003">
    <property type="protein sequence ID" value="KAK8951125.1"/>
    <property type="molecule type" value="Genomic_DNA"/>
</dbReference>
<dbReference type="InterPro" id="IPR044730">
    <property type="entry name" value="RNase_H-like_dom_plant"/>
</dbReference>
<evidence type="ECO:0000313" key="2">
    <source>
        <dbReference type="EMBL" id="KAK8951125.1"/>
    </source>
</evidence>
<name>A0AAP0BWR5_9ASPA</name>
<gene>
    <name evidence="2" type="ORF">KSP39_PZI003970</name>
</gene>
<evidence type="ECO:0000259" key="1">
    <source>
        <dbReference type="Pfam" id="PF13456"/>
    </source>
</evidence>
<dbReference type="GO" id="GO:0004523">
    <property type="term" value="F:RNA-DNA hybrid ribonuclease activity"/>
    <property type="evidence" value="ECO:0007669"/>
    <property type="project" value="InterPro"/>
</dbReference>
<dbReference type="Pfam" id="PF13456">
    <property type="entry name" value="RVT_3"/>
    <property type="match status" value="1"/>
</dbReference>
<dbReference type="AlphaFoldDB" id="A0AAP0BWR5"/>
<organism evidence="2 3">
    <name type="scientific">Platanthera zijinensis</name>
    <dbReference type="NCBI Taxonomy" id="2320716"/>
    <lineage>
        <taxon>Eukaryota</taxon>
        <taxon>Viridiplantae</taxon>
        <taxon>Streptophyta</taxon>
        <taxon>Embryophyta</taxon>
        <taxon>Tracheophyta</taxon>
        <taxon>Spermatophyta</taxon>
        <taxon>Magnoliopsida</taxon>
        <taxon>Liliopsida</taxon>
        <taxon>Asparagales</taxon>
        <taxon>Orchidaceae</taxon>
        <taxon>Orchidoideae</taxon>
        <taxon>Orchideae</taxon>
        <taxon>Orchidinae</taxon>
        <taxon>Platanthera</taxon>
    </lineage>
</organism>
<dbReference type="InterPro" id="IPR036397">
    <property type="entry name" value="RNaseH_sf"/>
</dbReference>
<comment type="caution">
    <text evidence="2">The sequence shown here is derived from an EMBL/GenBank/DDBJ whole genome shotgun (WGS) entry which is preliminary data.</text>
</comment>
<dbReference type="SUPFAM" id="SSF53098">
    <property type="entry name" value="Ribonuclease H-like"/>
    <property type="match status" value="1"/>
</dbReference>
<reference evidence="2 3" key="1">
    <citation type="journal article" date="2022" name="Nat. Plants">
        <title>Genomes of leafy and leafless Platanthera orchids illuminate the evolution of mycoheterotrophy.</title>
        <authorList>
            <person name="Li M.H."/>
            <person name="Liu K.W."/>
            <person name="Li Z."/>
            <person name="Lu H.C."/>
            <person name="Ye Q.L."/>
            <person name="Zhang D."/>
            <person name="Wang J.Y."/>
            <person name="Li Y.F."/>
            <person name="Zhong Z.M."/>
            <person name="Liu X."/>
            <person name="Yu X."/>
            <person name="Liu D.K."/>
            <person name="Tu X.D."/>
            <person name="Liu B."/>
            <person name="Hao Y."/>
            <person name="Liao X.Y."/>
            <person name="Jiang Y.T."/>
            <person name="Sun W.H."/>
            <person name="Chen J."/>
            <person name="Chen Y.Q."/>
            <person name="Ai Y."/>
            <person name="Zhai J.W."/>
            <person name="Wu S.S."/>
            <person name="Zhou Z."/>
            <person name="Hsiao Y.Y."/>
            <person name="Wu W.L."/>
            <person name="Chen Y.Y."/>
            <person name="Lin Y.F."/>
            <person name="Hsu J.L."/>
            <person name="Li C.Y."/>
            <person name="Wang Z.W."/>
            <person name="Zhao X."/>
            <person name="Zhong W.Y."/>
            <person name="Ma X.K."/>
            <person name="Ma L."/>
            <person name="Huang J."/>
            <person name="Chen G.Z."/>
            <person name="Huang M.Z."/>
            <person name="Huang L."/>
            <person name="Peng D.H."/>
            <person name="Luo Y.B."/>
            <person name="Zou S.Q."/>
            <person name="Chen S.P."/>
            <person name="Lan S."/>
            <person name="Tsai W.C."/>
            <person name="Van de Peer Y."/>
            <person name="Liu Z.J."/>
        </authorList>
    </citation>
    <scope>NUCLEOTIDE SEQUENCE [LARGE SCALE GENOMIC DNA]</scope>
    <source>
        <strain evidence="2">Lor287</strain>
    </source>
</reference>
<keyword evidence="3" id="KW-1185">Reference proteome</keyword>
<dbReference type="PANTHER" id="PTHR47723:SF19">
    <property type="entry name" value="POLYNUCLEOTIDYL TRANSFERASE, RIBONUCLEASE H-LIKE SUPERFAMILY PROTEIN"/>
    <property type="match status" value="1"/>
</dbReference>
<accession>A0AAP0BWR5</accession>
<dbReference type="PANTHER" id="PTHR47723">
    <property type="entry name" value="OS05G0353850 PROTEIN"/>
    <property type="match status" value="1"/>
</dbReference>
<dbReference type="InterPro" id="IPR002156">
    <property type="entry name" value="RNaseH_domain"/>
</dbReference>